<dbReference type="AlphaFoldDB" id="A0A0G0LGR6"/>
<gene>
    <name evidence="1" type="ORF">UT15_C0017G0002</name>
</gene>
<comment type="caution">
    <text evidence="1">The sequence shown here is derived from an EMBL/GenBank/DDBJ whole genome shotgun (WGS) entry which is preliminary data.</text>
</comment>
<accession>A0A0G0LGR6</accession>
<reference evidence="1 2" key="1">
    <citation type="journal article" date="2015" name="Nature">
        <title>rRNA introns, odd ribosomes, and small enigmatic genomes across a large radiation of phyla.</title>
        <authorList>
            <person name="Brown C.T."/>
            <person name="Hug L.A."/>
            <person name="Thomas B.C."/>
            <person name="Sharon I."/>
            <person name="Castelle C.J."/>
            <person name="Singh A."/>
            <person name="Wilkins M.J."/>
            <person name="Williams K.H."/>
            <person name="Banfield J.F."/>
        </authorList>
    </citation>
    <scope>NUCLEOTIDE SEQUENCE [LARGE SCALE GENOMIC DNA]</scope>
</reference>
<name>A0A0G0LGR6_9BACT</name>
<organism evidence="1 2">
    <name type="scientific">Berkelbacteria bacterium GW2011_GWA1_39_10</name>
    <dbReference type="NCBI Taxonomy" id="1618332"/>
    <lineage>
        <taxon>Bacteria</taxon>
        <taxon>Candidatus Berkelbacteria</taxon>
    </lineage>
</organism>
<evidence type="ECO:0000313" key="1">
    <source>
        <dbReference type="EMBL" id="KKQ90262.1"/>
    </source>
</evidence>
<sequence>MNGTGKAKEGYSVLPLPCKNKNKKDSTLLTNGRKNGLSYASLTVNASRLW</sequence>
<dbReference type="EMBL" id="LBVS01000017">
    <property type="protein sequence ID" value="KKQ90262.1"/>
    <property type="molecule type" value="Genomic_DNA"/>
</dbReference>
<protein>
    <submittedName>
        <fullName evidence="1">Uncharacterized protein</fullName>
    </submittedName>
</protein>
<proteinExistence type="predicted"/>
<dbReference type="STRING" id="1618332.UT15_C0017G0002"/>
<evidence type="ECO:0000313" key="2">
    <source>
        <dbReference type="Proteomes" id="UP000033862"/>
    </source>
</evidence>
<dbReference type="Proteomes" id="UP000033862">
    <property type="component" value="Unassembled WGS sequence"/>
</dbReference>